<evidence type="ECO:0000313" key="5">
    <source>
        <dbReference type="Proteomes" id="UP000800235"/>
    </source>
</evidence>
<keyword evidence="5" id="KW-1185">Reference proteome</keyword>
<organism evidence="4 5">
    <name type="scientific">Tothia fuscella</name>
    <dbReference type="NCBI Taxonomy" id="1048955"/>
    <lineage>
        <taxon>Eukaryota</taxon>
        <taxon>Fungi</taxon>
        <taxon>Dikarya</taxon>
        <taxon>Ascomycota</taxon>
        <taxon>Pezizomycotina</taxon>
        <taxon>Dothideomycetes</taxon>
        <taxon>Pleosporomycetidae</taxon>
        <taxon>Venturiales</taxon>
        <taxon>Cylindrosympodiaceae</taxon>
        <taxon>Tothia</taxon>
    </lineage>
</organism>
<dbReference type="AlphaFoldDB" id="A0A9P4P2Z2"/>
<reference evidence="4" key="1">
    <citation type="journal article" date="2020" name="Stud. Mycol.">
        <title>101 Dothideomycetes genomes: a test case for predicting lifestyles and emergence of pathogens.</title>
        <authorList>
            <person name="Haridas S."/>
            <person name="Albert R."/>
            <person name="Binder M."/>
            <person name="Bloem J."/>
            <person name="Labutti K."/>
            <person name="Salamov A."/>
            <person name="Andreopoulos B."/>
            <person name="Baker S."/>
            <person name="Barry K."/>
            <person name="Bills G."/>
            <person name="Bluhm B."/>
            <person name="Cannon C."/>
            <person name="Castanera R."/>
            <person name="Culley D."/>
            <person name="Daum C."/>
            <person name="Ezra D."/>
            <person name="Gonzalez J."/>
            <person name="Henrissat B."/>
            <person name="Kuo A."/>
            <person name="Liang C."/>
            <person name="Lipzen A."/>
            <person name="Lutzoni F."/>
            <person name="Magnuson J."/>
            <person name="Mondo S."/>
            <person name="Nolan M."/>
            <person name="Ohm R."/>
            <person name="Pangilinan J."/>
            <person name="Park H.-J."/>
            <person name="Ramirez L."/>
            <person name="Alfaro M."/>
            <person name="Sun H."/>
            <person name="Tritt A."/>
            <person name="Yoshinaga Y."/>
            <person name="Zwiers L.-H."/>
            <person name="Turgeon B."/>
            <person name="Goodwin S."/>
            <person name="Spatafora J."/>
            <person name="Crous P."/>
            <person name="Grigoriev I."/>
        </authorList>
    </citation>
    <scope>NUCLEOTIDE SEQUENCE</scope>
    <source>
        <strain evidence="4">CBS 130266</strain>
    </source>
</reference>
<feature type="coiled-coil region" evidence="1">
    <location>
        <begin position="240"/>
        <end position="277"/>
    </location>
</feature>
<evidence type="ECO:0000259" key="3">
    <source>
        <dbReference type="SMART" id="SM00355"/>
    </source>
</evidence>
<dbReference type="OrthoDB" id="5305647at2759"/>
<sequence length="287" mass="32510">MPDFWDMGSSVWDDTPYSFSFELETANSDAVNMPAIGASGPCAGFELLGNGEHAYPNLDPAQDQQIAKSIDPIAQVTQADKSSPPSTNSKPPTLNTDQNSAYTCSHPTCSKLHFSRQCDLNQHDHRKHNRPHKCTVQQCKSTGLSSKLELQRHPDAVHGKHQRFCLENGCSRAETATVKRPFHRQDHLEEHMRRKHQSALSNDYQMSMAASTPTLKRSREADVNANHDVRKQLKQSALCDDENQLELESLKEELAKYKEMEKELRAEFKTLRDINERQTRIIDGLTQ</sequence>
<feature type="domain" description="C2H2-type" evidence="3">
    <location>
        <begin position="132"/>
        <end position="158"/>
    </location>
</feature>
<protein>
    <recommendedName>
        <fullName evidence="3">C2H2-type domain-containing protein</fullName>
    </recommendedName>
</protein>
<dbReference type="EMBL" id="MU007011">
    <property type="protein sequence ID" value="KAF2436307.1"/>
    <property type="molecule type" value="Genomic_DNA"/>
</dbReference>
<comment type="caution">
    <text evidence="4">The sequence shown here is derived from an EMBL/GenBank/DDBJ whole genome shotgun (WGS) entry which is preliminary data.</text>
</comment>
<evidence type="ECO:0000256" key="2">
    <source>
        <dbReference type="SAM" id="MobiDB-lite"/>
    </source>
</evidence>
<feature type="domain" description="C2H2-type" evidence="3">
    <location>
        <begin position="102"/>
        <end position="128"/>
    </location>
</feature>
<gene>
    <name evidence="4" type="ORF">EJ08DRAFT_234133</name>
</gene>
<name>A0A9P4P2Z2_9PEZI</name>
<accession>A0A9P4P2Z2</accession>
<dbReference type="SMART" id="SM00355">
    <property type="entry name" value="ZnF_C2H2"/>
    <property type="match status" value="3"/>
</dbReference>
<dbReference type="Proteomes" id="UP000800235">
    <property type="component" value="Unassembled WGS sequence"/>
</dbReference>
<evidence type="ECO:0000313" key="4">
    <source>
        <dbReference type="EMBL" id="KAF2436307.1"/>
    </source>
</evidence>
<proteinExistence type="predicted"/>
<feature type="domain" description="C2H2-type" evidence="3">
    <location>
        <begin position="163"/>
        <end position="196"/>
    </location>
</feature>
<feature type="compositionally biased region" description="Low complexity" evidence="2">
    <location>
        <begin position="81"/>
        <end position="93"/>
    </location>
</feature>
<feature type="region of interest" description="Disordered" evidence="2">
    <location>
        <begin position="76"/>
        <end position="99"/>
    </location>
</feature>
<dbReference type="InterPro" id="IPR013087">
    <property type="entry name" value="Znf_C2H2_type"/>
</dbReference>
<keyword evidence="1" id="KW-0175">Coiled coil</keyword>
<evidence type="ECO:0000256" key="1">
    <source>
        <dbReference type="SAM" id="Coils"/>
    </source>
</evidence>